<organism evidence="2 3">
    <name type="scientific">Phytophthora fragariae</name>
    <dbReference type="NCBI Taxonomy" id="53985"/>
    <lineage>
        <taxon>Eukaryota</taxon>
        <taxon>Sar</taxon>
        <taxon>Stramenopiles</taxon>
        <taxon>Oomycota</taxon>
        <taxon>Peronosporomycetes</taxon>
        <taxon>Peronosporales</taxon>
        <taxon>Peronosporaceae</taxon>
        <taxon>Phytophthora</taxon>
    </lineage>
</organism>
<reference evidence="2 3" key="1">
    <citation type="submission" date="2018-08" db="EMBL/GenBank/DDBJ databases">
        <title>Genomic investigation of the strawberry pathogen Phytophthora fragariae indicates pathogenicity is determined by transcriptional variation in three key races.</title>
        <authorList>
            <person name="Adams T.M."/>
            <person name="Armitage A.D."/>
            <person name="Sobczyk M.K."/>
            <person name="Bates H.J."/>
            <person name="Dunwell J.M."/>
            <person name="Nellist C.F."/>
            <person name="Harrison R.J."/>
        </authorList>
    </citation>
    <scope>NUCLEOTIDE SEQUENCE [LARGE SCALE GENOMIC DNA]</scope>
    <source>
        <strain evidence="2 3">NOV-9</strain>
    </source>
</reference>
<accession>A0A6A3DVF6</accession>
<evidence type="ECO:0000313" key="3">
    <source>
        <dbReference type="Proteomes" id="UP000429523"/>
    </source>
</evidence>
<proteinExistence type="predicted"/>
<feature type="region of interest" description="Disordered" evidence="1">
    <location>
        <begin position="1"/>
        <end position="47"/>
    </location>
</feature>
<sequence length="47" mass="4722">MFDSVGLLDGATPQTDALREGSQVDDSSAAECVTEAGNESESCSAIG</sequence>
<gene>
    <name evidence="2" type="ORF">PF009_g25387</name>
</gene>
<dbReference type="Proteomes" id="UP000429523">
    <property type="component" value="Unassembled WGS sequence"/>
</dbReference>
<comment type="caution">
    <text evidence="2">The sequence shown here is derived from an EMBL/GenBank/DDBJ whole genome shotgun (WGS) entry which is preliminary data.</text>
</comment>
<protein>
    <submittedName>
        <fullName evidence="2">Uncharacterized protein</fullName>
    </submittedName>
</protein>
<dbReference type="AlphaFoldDB" id="A0A6A3DVF6"/>
<dbReference type="EMBL" id="QXGF01002510">
    <property type="protein sequence ID" value="KAE8924383.1"/>
    <property type="molecule type" value="Genomic_DNA"/>
</dbReference>
<evidence type="ECO:0000256" key="1">
    <source>
        <dbReference type="SAM" id="MobiDB-lite"/>
    </source>
</evidence>
<name>A0A6A3DVF6_9STRA</name>
<feature type="compositionally biased region" description="Polar residues" evidence="1">
    <location>
        <begin position="37"/>
        <end position="47"/>
    </location>
</feature>
<evidence type="ECO:0000313" key="2">
    <source>
        <dbReference type="EMBL" id="KAE8924383.1"/>
    </source>
</evidence>